<dbReference type="GO" id="GO:0005886">
    <property type="term" value="C:plasma membrane"/>
    <property type="evidence" value="ECO:0007669"/>
    <property type="project" value="TreeGrafter"/>
</dbReference>
<evidence type="ECO:0000256" key="1">
    <source>
        <dbReference type="ARBA" id="ARBA00004127"/>
    </source>
</evidence>
<dbReference type="Gene3D" id="3.90.550.10">
    <property type="entry name" value="Spore Coat Polysaccharide Biosynthesis Protein SpsA, Chain A"/>
    <property type="match status" value="2"/>
</dbReference>
<feature type="transmembrane region" description="Helical" evidence="8">
    <location>
        <begin position="34"/>
        <end position="59"/>
    </location>
</feature>
<feature type="transmembrane region" description="Helical" evidence="8">
    <location>
        <begin position="467"/>
        <end position="495"/>
    </location>
</feature>
<keyword evidence="3 9" id="KW-0808">Transferase</keyword>
<evidence type="ECO:0000256" key="7">
    <source>
        <dbReference type="PIRSR" id="PIRSR605150-3"/>
    </source>
</evidence>
<evidence type="ECO:0000256" key="3">
    <source>
        <dbReference type="ARBA" id="ARBA00022679"/>
    </source>
</evidence>
<gene>
    <name evidence="9" type="ORF">E2F48_09910</name>
</gene>
<dbReference type="RefSeq" id="WP_133403816.1">
    <property type="nucleotide sequence ID" value="NZ_SMTK01000003.1"/>
</dbReference>
<keyword evidence="10" id="KW-1185">Reference proteome</keyword>
<dbReference type="Proteomes" id="UP000295411">
    <property type="component" value="Unassembled WGS sequence"/>
</dbReference>
<comment type="subcellular location">
    <subcellularLocation>
        <location evidence="1">Endomembrane system</location>
        <topology evidence="1">Multi-pass membrane protein</topology>
    </subcellularLocation>
</comment>
<evidence type="ECO:0000313" key="10">
    <source>
        <dbReference type="Proteomes" id="UP000295411"/>
    </source>
</evidence>
<feature type="transmembrane region" description="Helical" evidence="8">
    <location>
        <begin position="507"/>
        <end position="526"/>
    </location>
</feature>
<reference evidence="9 10" key="1">
    <citation type="submission" date="2019-03" db="EMBL/GenBank/DDBJ databases">
        <title>Arthrobacter sp. nov., an bacterium isolated from biocrust in Mu Us Desert.</title>
        <authorList>
            <person name="Lixiong L."/>
        </authorList>
    </citation>
    <scope>NUCLEOTIDE SEQUENCE [LARGE SCALE GENOMIC DNA]</scope>
    <source>
        <strain evidence="9 10">SLN-3</strain>
    </source>
</reference>
<accession>A0A4R5TWM4</accession>
<dbReference type="Pfam" id="PF03552">
    <property type="entry name" value="Cellulose_synt"/>
    <property type="match status" value="1"/>
</dbReference>
<comment type="caution">
    <text evidence="9">The sequence shown here is derived from an EMBL/GenBank/DDBJ whole genome shotgun (WGS) entry which is preliminary data.</text>
</comment>
<dbReference type="InterPro" id="IPR005150">
    <property type="entry name" value="Cellulose_synth"/>
</dbReference>
<evidence type="ECO:0000256" key="8">
    <source>
        <dbReference type="SAM" id="Phobius"/>
    </source>
</evidence>
<keyword evidence="6 8" id="KW-0472">Membrane</keyword>
<protein>
    <submittedName>
        <fullName evidence="9">Glycosyltransferase</fullName>
    </submittedName>
</protein>
<dbReference type="InterPro" id="IPR050321">
    <property type="entry name" value="Glycosyltr_2/OpgH_subfam"/>
</dbReference>
<dbReference type="EMBL" id="SMTK01000003">
    <property type="protein sequence ID" value="TDK25555.1"/>
    <property type="molecule type" value="Genomic_DNA"/>
</dbReference>
<dbReference type="AlphaFoldDB" id="A0A4R5TWM4"/>
<keyword evidence="5 8" id="KW-1133">Transmembrane helix</keyword>
<evidence type="ECO:0000256" key="5">
    <source>
        <dbReference type="ARBA" id="ARBA00022989"/>
    </source>
</evidence>
<dbReference type="SUPFAM" id="SSF53448">
    <property type="entry name" value="Nucleotide-diphospho-sugar transferases"/>
    <property type="match status" value="2"/>
</dbReference>
<keyword evidence="4 8" id="KW-0812">Transmembrane</keyword>
<proteinExistence type="predicted"/>
<keyword evidence="2" id="KW-0328">Glycosyltransferase</keyword>
<dbReference type="GO" id="GO:0012505">
    <property type="term" value="C:endomembrane system"/>
    <property type="evidence" value="ECO:0007669"/>
    <property type="project" value="UniProtKB-SubCell"/>
</dbReference>
<evidence type="ECO:0000313" key="9">
    <source>
        <dbReference type="EMBL" id="TDK25555.1"/>
    </source>
</evidence>
<dbReference type="PANTHER" id="PTHR43867:SF2">
    <property type="entry name" value="CELLULOSE SYNTHASE CATALYTIC SUBUNIT A [UDP-FORMING]"/>
    <property type="match status" value="1"/>
</dbReference>
<dbReference type="CDD" id="cd06421">
    <property type="entry name" value="CESA_CelA_like"/>
    <property type="match status" value="1"/>
</dbReference>
<feature type="transmembrane region" description="Helical" evidence="8">
    <location>
        <begin position="585"/>
        <end position="604"/>
    </location>
</feature>
<evidence type="ECO:0000256" key="4">
    <source>
        <dbReference type="ARBA" id="ARBA00022692"/>
    </source>
</evidence>
<feature type="binding site" evidence="7">
    <location>
        <position position="162"/>
    </location>
    <ligand>
        <name>Mn(2+)</name>
        <dbReference type="ChEBI" id="CHEBI:29035"/>
    </ligand>
</feature>
<feature type="transmembrane region" description="Helical" evidence="8">
    <location>
        <begin position="610"/>
        <end position="633"/>
    </location>
</feature>
<dbReference type="PANTHER" id="PTHR43867">
    <property type="entry name" value="CELLULOSE SYNTHASE CATALYTIC SUBUNIT A [UDP-FORMING]"/>
    <property type="match status" value="1"/>
</dbReference>
<dbReference type="GO" id="GO:0030244">
    <property type="term" value="P:cellulose biosynthetic process"/>
    <property type="evidence" value="ECO:0007669"/>
    <property type="project" value="InterPro"/>
</dbReference>
<dbReference type="OrthoDB" id="9806824at2"/>
<dbReference type="GO" id="GO:0016760">
    <property type="term" value="F:cellulose synthase (UDP-forming) activity"/>
    <property type="evidence" value="ECO:0007669"/>
    <property type="project" value="InterPro"/>
</dbReference>
<name>A0A4R5TWM4_9MICC</name>
<organism evidence="9 10">
    <name type="scientific">Arthrobacter crusticola</name>
    <dbReference type="NCBI Taxonomy" id="2547960"/>
    <lineage>
        <taxon>Bacteria</taxon>
        <taxon>Bacillati</taxon>
        <taxon>Actinomycetota</taxon>
        <taxon>Actinomycetes</taxon>
        <taxon>Micrococcales</taxon>
        <taxon>Micrococcaceae</taxon>
        <taxon>Arthrobacter</taxon>
    </lineage>
</organism>
<evidence type="ECO:0000256" key="6">
    <source>
        <dbReference type="ARBA" id="ARBA00023136"/>
    </source>
</evidence>
<evidence type="ECO:0000256" key="2">
    <source>
        <dbReference type="ARBA" id="ARBA00022676"/>
    </source>
</evidence>
<sequence>MRNFPARLLVVLTVLLGINYLAWRWLESLNWDAWWIAVPLVAAETYSLIDVGLFGLTVWKKKQRTAPPAPAGATVDVFITTYNEPPAMVLETALAAKAIRHPHSTWILDDGGRGEVRELARQHGLGYLTRGPDWADRPRHAKAGNLNNALMETQGEFLLILDADQVPDAAILEKTLGYFNNRRVALVQTPQYFANVPDDDPLGSQAPLFYGPIQQGKDGWNAAFFCGSNAVLRREALMQLGLAGYVKEVERGVTRALKASRTALRRARRSPEAADPLVAGLLDDVESATERARAELRAGVSLSEVTYRVRRTVDEAVQSLVGADFSSLEADLADIAALEQGTESALPGGGELDGAIERMSHRDLSPLAALESVQEVLDALSIERSAEAQPIMPMATISVTEDMATSMGMHAMGWQSVYHHEILATGLAPEDLSTMLTQRLRWAQGTIQVLLRENPLVRRGLGPAQRLMYFATMWSYLSGFAAVVYFAAPVIYLTLGVLPVTGISSEFFLRFVPFMVINQLLFAVTGRGIPTWRGQQYSLALFPTWIRACTTAARNVWFGRPLGFAVTPKTRQESGPRWDLIRPQLIVMALLAAALVVGVVRLAAGLNEPIGTLVNVAWVAFDLLVLSVLIKAVKYKGFTPEKRSVDAVQH</sequence>
<dbReference type="InterPro" id="IPR029044">
    <property type="entry name" value="Nucleotide-diphossugar_trans"/>
</dbReference>
<feature type="binding site" evidence="7">
    <location>
        <position position="142"/>
    </location>
    <ligand>
        <name>Mn(2+)</name>
        <dbReference type="ChEBI" id="CHEBI:29035"/>
    </ligand>
</feature>